<sequence length="174" mass="19278">MNQQMEDVIGDNKYVELMYKVIDKDTGSVLTKIEYPLGYVHGVNEVLAPAVTAELEGKLAGDVIEVPIDCNELYGPRDDSLVIVEPIENVPEEYREVGTSILMENDKGQTKTFLVTRVDEKSVTIDGNNPLSGREVIFKLEIRDVRDATEEEMEFGGMAESVPDVEGATKVPVK</sequence>
<gene>
    <name evidence="9" type="ORF">EDC23_2512</name>
</gene>
<comment type="catalytic activity">
    <reaction evidence="1">
        <text>[protein]-peptidylproline (omega=180) = [protein]-peptidylproline (omega=0)</text>
        <dbReference type="Rhea" id="RHEA:16237"/>
        <dbReference type="Rhea" id="RHEA-COMP:10747"/>
        <dbReference type="Rhea" id="RHEA-COMP:10748"/>
        <dbReference type="ChEBI" id="CHEBI:83833"/>
        <dbReference type="ChEBI" id="CHEBI:83834"/>
        <dbReference type="EC" id="5.2.1.8"/>
    </reaction>
</comment>
<comment type="caution">
    <text evidence="9">The sequence shown here is derived from an EMBL/GenBank/DDBJ whole genome shotgun (WGS) entry which is preliminary data.</text>
</comment>
<dbReference type="InterPro" id="IPR048261">
    <property type="entry name" value="SlpA/SlyD-like_ins_sf"/>
</dbReference>
<dbReference type="InterPro" id="IPR046357">
    <property type="entry name" value="PPIase_dom_sf"/>
</dbReference>
<protein>
    <recommendedName>
        <fullName evidence="4">peptidylprolyl isomerase</fullName>
        <ecNumber evidence="4">5.2.1.8</ecNumber>
    </recommendedName>
</protein>
<dbReference type="GO" id="GO:0005737">
    <property type="term" value="C:cytoplasm"/>
    <property type="evidence" value="ECO:0007669"/>
    <property type="project" value="UniProtKB-SubCell"/>
</dbReference>
<dbReference type="EMBL" id="SOQX01000008">
    <property type="protein sequence ID" value="TDX99302.1"/>
    <property type="molecule type" value="Genomic_DNA"/>
</dbReference>
<dbReference type="Gene3D" id="2.40.10.330">
    <property type="match status" value="1"/>
</dbReference>
<evidence type="ECO:0000256" key="7">
    <source>
        <dbReference type="ARBA" id="ARBA00023186"/>
    </source>
</evidence>
<keyword evidence="5" id="KW-0963">Cytoplasm</keyword>
<comment type="subcellular location">
    <subcellularLocation>
        <location evidence="2">Cytoplasm</location>
    </subcellularLocation>
</comment>
<keyword evidence="10" id="KW-1185">Reference proteome</keyword>
<evidence type="ECO:0000313" key="10">
    <source>
        <dbReference type="Proteomes" id="UP000294914"/>
    </source>
</evidence>
<comment type="similarity">
    <text evidence="3">Belongs to the FKBP-type PPIase family.</text>
</comment>
<evidence type="ECO:0000256" key="5">
    <source>
        <dbReference type="ARBA" id="ARBA00022490"/>
    </source>
</evidence>
<dbReference type="EC" id="5.2.1.8" evidence="4"/>
<reference evidence="9 10" key="1">
    <citation type="submission" date="2019-03" db="EMBL/GenBank/DDBJ databases">
        <title>Genomic Encyclopedia of Type Strains, Phase IV (KMG-IV): sequencing the most valuable type-strain genomes for metagenomic binning, comparative biology and taxonomic classification.</title>
        <authorList>
            <person name="Goeker M."/>
        </authorList>
    </citation>
    <scope>NUCLEOTIDE SEQUENCE [LARGE SCALE GENOMIC DNA]</scope>
    <source>
        <strain evidence="9 10">DSM 16326</strain>
    </source>
</reference>
<accession>A0A4R8IQE5</accession>
<dbReference type="Proteomes" id="UP000294914">
    <property type="component" value="Unassembled WGS sequence"/>
</dbReference>
<dbReference type="Gene3D" id="3.10.50.40">
    <property type="match status" value="1"/>
</dbReference>
<dbReference type="PANTHER" id="PTHR47861">
    <property type="entry name" value="FKBP-TYPE PEPTIDYL-PROLYL CIS-TRANS ISOMERASE SLYD"/>
    <property type="match status" value="1"/>
</dbReference>
<keyword evidence="8 9" id="KW-0413">Isomerase</keyword>
<dbReference type="AlphaFoldDB" id="A0A4R8IQE5"/>
<evidence type="ECO:0000256" key="4">
    <source>
        <dbReference type="ARBA" id="ARBA00013194"/>
    </source>
</evidence>
<evidence type="ECO:0000313" key="9">
    <source>
        <dbReference type="EMBL" id="TDX99302.1"/>
    </source>
</evidence>
<evidence type="ECO:0000256" key="1">
    <source>
        <dbReference type="ARBA" id="ARBA00000971"/>
    </source>
</evidence>
<organism evidence="9 10">
    <name type="scientific">Thiohalophilus thiocyanatoxydans</name>
    <dbReference type="NCBI Taxonomy" id="381308"/>
    <lineage>
        <taxon>Bacteria</taxon>
        <taxon>Pseudomonadati</taxon>
        <taxon>Pseudomonadota</taxon>
        <taxon>Gammaproteobacteria</taxon>
        <taxon>Thiohalomonadales</taxon>
        <taxon>Thiohalophilaceae</taxon>
        <taxon>Thiohalophilus</taxon>
    </lineage>
</organism>
<name>A0A4R8IQE5_9GAMM</name>
<dbReference type="SUPFAM" id="SSF54534">
    <property type="entry name" value="FKBP-like"/>
    <property type="match status" value="1"/>
</dbReference>
<dbReference type="GO" id="GO:0003755">
    <property type="term" value="F:peptidyl-prolyl cis-trans isomerase activity"/>
    <property type="evidence" value="ECO:0007669"/>
    <property type="project" value="UniProtKB-KW"/>
</dbReference>
<keyword evidence="7" id="KW-0143">Chaperone</keyword>
<evidence type="ECO:0000256" key="8">
    <source>
        <dbReference type="ARBA" id="ARBA00023235"/>
    </source>
</evidence>
<dbReference type="PANTHER" id="PTHR47861:SF3">
    <property type="entry name" value="FKBP-TYPE PEPTIDYL-PROLYL CIS-TRANS ISOMERASE SLYD"/>
    <property type="match status" value="1"/>
</dbReference>
<keyword evidence="6" id="KW-0697">Rotamase</keyword>
<evidence type="ECO:0000256" key="3">
    <source>
        <dbReference type="ARBA" id="ARBA00006577"/>
    </source>
</evidence>
<proteinExistence type="inferred from homology"/>
<evidence type="ECO:0000256" key="6">
    <source>
        <dbReference type="ARBA" id="ARBA00023110"/>
    </source>
</evidence>
<evidence type="ECO:0000256" key="2">
    <source>
        <dbReference type="ARBA" id="ARBA00004496"/>
    </source>
</evidence>